<protein>
    <submittedName>
        <fullName evidence="1">Uncharacterized protein</fullName>
    </submittedName>
</protein>
<accession>A0A397J027</accession>
<reference evidence="1 2" key="1">
    <citation type="submission" date="2018-08" db="EMBL/GenBank/DDBJ databases">
        <title>Genome and evolution of the arbuscular mycorrhizal fungus Diversispora epigaea (formerly Glomus versiforme) and its bacterial endosymbionts.</title>
        <authorList>
            <person name="Sun X."/>
            <person name="Fei Z."/>
            <person name="Harrison M."/>
        </authorList>
    </citation>
    <scope>NUCLEOTIDE SEQUENCE [LARGE SCALE GENOMIC DNA]</scope>
    <source>
        <strain evidence="1 2">IT104</strain>
    </source>
</reference>
<dbReference type="EMBL" id="PQFF01000112">
    <property type="protein sequence ID" value="RHZ81521.1"/>
    <property type="molecule type" value="Genomic_DNA"/>
</dbReference>
<evidence type="ECO:0000313" key="1">
    <source>
        <dbReference type="EMBL" id="RHZ81521.1"/>
    </source>
</evidence>
<keyword evidence="2" id="KW-1185">Reference proteome</keyword>
<dbReference type="Proteomes" id="UP000266861">
    <property type="component" value="Unassembled WGS sequence"/>
</dbReference>
<name>A0A397J027_9GLOM</name>
<dbReference type="AlphaFoldDB" id="A0A397J027"/>
<gene>
    <name evidence="1" type="ORF">Glove_120g156</name>
</gene>
<organism evidence="1 2">
    <name type="scientific">Diversispora epigaea</name>
    <dbReference type="NCBI Taxonomy" id="1348612"/>
    <lineage>
        <taxon>Eukaryota</taxon>
        <taxon>Fungi</taxon>
        <taxon>Fungi incertae sedis</taxon>
        <taxon>Mucoromycota</taxon>
        <taxon>Glomeromycotina</taxon>
        <taxon>Glomeromycetes</taxon>
        <taxon>Diversisporales</taxon>
        <taxon>Diversisporaceae</taxon>
        <taxon>Diversispora</taxon>
    </lineage>
</organism>
<evidence type="ECO:0000313" key="2">
    <source>
        <dbReference type="Proteomes" id="UP000266861"/>
    </source>
</evidence>
<proteinExistence type="predicted"/>
<sequence length="80" mass="9086">MELSTLACEMSSPGEVTWSAKGVKNSKEEYINQRVNSLPTREKIITERPGMVEPDPLKIATHNIKKISKSFEQSYYLVNN</sequence>
<comment type="caution">
    <text evidence="1">The sequence shown here is derived from an EMBL/GenBank/DDBJ whole genome shotgun (WGS) entry which is preliminary data.</text>
</comment>